<reference evidence="1" key="1">
    <citation type="submission" date="2023-03" db="EMBL/GenBank/DDBJ databases">
        <title>Chitinimonas shenzhenensis gen. nov., sp. nov., a novel member of family Burkholderiaceae isolated from activated sludge collected in Shen Zhen, China.</title>
        <authorList>
            <person name="Wang X."/>
        </authorList>
    </citation>
    <scope>NUCLEOTIDE SEQUENCE</scope>
    <source>
        <strain evidence="1">DQS-5</strain>
    </source>
</reference>
<comment type="caution">
    <text evidence="1">The sequence shown here is derived from an EMBL/GenBank/DDBJ whole genome shotgun (WGS) entry which is preliminary data.</text>
</comment>
<sequence length="577" mass="61322">AGDYVGRTVGGQGGAIVGGLIGSMVSQGISTGRIDPMQASMDAARAGILYYAGSGGAEDAGSEGGRQWNADVQQRKQAMVDDALAKSDIADAYNSLTVRTTYQDPRFRFDEGPSKYRMFPHLGSNIGLGGGAGDDDAAASLARQDALRRVVGIERIAVNNGWQNQADQENQAIIRAAYQAGVSLAPTSANAALLGLTTAEATRMDLLGEQKVLRAVAAGANDDQIEWVKSEVRQAQQKILSAQAAVAATAQNLSRNYMAETTAGIWNNIGNSPYPGQTALYSAIPLTIAAGGAAMEDGYNLVRDVGTNLRLTGNLLSLGTQQLLAGDAEGARSLATAGLTALPYAPAVGAAVSKASGVVRGSNVYRELANTHVRLGVVMVDVPVNSWMGKFSQATMPNFQVVPSDTVPLLIPVVGLETTSISKVADLAGERAQFSLALGVQDHPAHISDLAKHGQLNRFVSKLEDPSIKTYFDIARERGFPRATSAKALESQIDSLMKESKQIHFNLDGVVTNLNRSSLERVMDIGAEGSMIVPRNVTRWELSRVWKLYSDKTVFYYGGNMVDLRVIMSEKGPRNVF</sequence>
<accession>A0ABT7E424</accession>
<organism evidence="1 2">
    <name type="scientific">Parachitinimonas caeni</name>
    <dbReference type="NCBI Taxonomy" id="3031301"/>
    <lineage>
        <taxon>Bacteria</taxon>
        <taxon>Pseudomonadati</taxon>
        <taxon>Pseudomonadota</taxon>
        <taxon>Betaproteobacteria</taxon>
        <taxon>Neisseriales</taxon>
        <taxon>Chitinibacteraceae</taxon>
        <taxon>Parachitinimonas</taxon>
    </lineage>
</organism>
<feature type="non-terminal residue" evidence="1">
    <location>
        <position position="1"/>
    </location>
</feature>
<name>A0ABT7E424_9NEIS</name>
<protein>
    <submittedName>
        <fullName evidence="1">Uncharacterized protein</fullName>
    </submittedName>
</protein>
<evidence type="ECO:0000313" key="2">
    <source>
        <dbReference type="Proteomes" id="UP001172778"/>
    </source>
</evidence>
<gene>
    <name evidence="1" type="ORF">PZA18_23685</name>
</gene>
<evidence type="ECO:0000313" key="1">
    <source>
        <dbReference type="EMBL" id="MDK2127046.1"/>
    </source>
</evidence>
<proteinExistence type="predicted"/>
<dbReference type="Proteomes" id="UP001172778">
    <property type="component" value="Unassembled WGS sequence"/>
</dbReference>
<keyword evidence="2" id="KW-1185">Reference proteome</keyword>
<dbReference type="EMBL" id="JARRAF010000101">
    <property type="protein sequence ID" value="MDK2127046.1"/>
    <property type="molecule type" value="Genomic_DNA"/>
</dbReference>
<dbReference type="RefSeq" id="WP_284103364.1">
    <property type="nucleotide sequence ID" value="NZ_JARRAF010000101.1"/>
</dbReference>